<dbReference type="OMA" id="EYRWFYD"/>
<evidence type="ECO:0000313" key="5">
    <source>
        <dbReference type="Proteomes" id="UP000316621"/>
    </source>
</evidence>
<dbReference type="PANTHER" id="PTHR33791:SF1">
    <property type="entry name" value="RUBISCO CHAPERONE RBCX"/>
    <property type="match status" value="1"/>
</dbReference>
<proteinExistence type="predicted"/>
<dbReference type="GO" id="GO:0044183">
    <property type="term" value="F:protein folding chaperone"/>
    <property type="evidence" value="ECO:0007669"/>
    <property type="project" value="InterPro"/>
</dbReference>
<dbReference type="Gramene" id="RZC83063">
    <property type="protein sequence ID" value="RZC83063"/>
    <property type="gene ID" value="C5167_045849"/>
</dbReference>
<keyword evidence="2" id="KW-0143">Chaperone</keyword>
<name>A0A4Y7LC68_PAPSO</name>
<evidence type="ECO:0000313" key="4">
    <source>
        <dbReference type="EMBL" id="RZC83063.1"/>
    </source>
</evidence>
<dbReference type="GO" id="GO:0110102">
    <property type="term" value="P:ribulose bisphosphate carboxylase complex assembly"/>
    <property type="evidence" value="ECO:0007669"/>
    <property type="project" value="InterPro"/>
</dbReference>
<dbReference type="PANTHER" id="PTHR33791">
    <property type="entry name" value="CHAPERONIN-LIKE RBCX PROTEIN 1, CHLOROPLASTIC"/>
    <property type="match status" value="1"/>
</dbReference>
<dbReference type="AlphaFoldDB" id="A0A4Y7LC68"/>
<dbReference type="Pfam" id="PF02341">
    <property type="entry name" value="RbcX"/>
    <property type="match status" value="1"/>
</dbReference>
<keyword evidence="5" id="KW-1185">Reference proteome</keyword>
<dbReference type="InterPro" id="IPR003435">
    <property type="entry name" value="Chaperonin_RcbX"/>
</dbReference>
<dbReference type="InterPro" id="IPR038052">
    <property type="entry name" value="Chaperonin_RbcX_sf"/>
</dbReference>
<accession>A0A4Y7LC68</accession>
<keyword evidence="3" id="KW-0120">Carbon dioxide fixation</keyword>
<dbReference type="Proteomes" id="UP000316621">
    <property type="component" value="Chromosome 11"/>
</dbReference>
<dbReference type="GO" id="GO:0015979">
    <property type="term" value="P:photosynthesis"/>
    <property type="evidence" value="ECO:0007669"/>
    <property type="project" value="UniProtKB-KW"/>
</dbReference>
<protein>
    <recommendedName>
        <fullName evidence="6">Chaperonin-like RbcX protein</fullName>
    </recommendedName>
</protein>
<dbReference type="GO" id="GO:0015977">
    <property type="term" value="P:carbon fixation"/>
    <property type="evidence" value="ECO:0007669"/>
    <property type="project" value="UniProtKB-KW"/>
</dbReference>
<dbReference type="EMBL" id="CM010725">
    <property type="protein sequence ID" value="RZC83063.1"/>
    <property type="molecule type" value="Genomic_DNA"/>
</dbReference>
<dbReference type="SUPFAM" id="SSF158615">
    <property type="entry name" value="RbcX-like"/>
    <property type="match status" value="1"/>
</dbReference>
<dbReference type="Gene3D" id="1.10.1200.210">
    <property type="entry name" value="Chaperonin-like RbcX"/>
    <property type="match status" value="1"/>
</dbReference>
<evidence type="ECO:0008006" key="6">
    <source>
        <dbReference type="Google" id="ProtNLM"/>
    </source>
</evidence>
<reference evidence="4 5" key="1">
    <citation type="journal article" date="2018" name="Science">
        <title>The opium poppy genome and morphinan production.</title>
        <authorList>
            <person name="Guo L."/>
            <person name="Winzer T."/>
            <person name="Yang X."/>
            <person name="Li Y."/>
            <person name="Ning Z."/>
            <person name="He Z."/>
            <person name="Teodor R."/>
            <person name="Lu Y."/>
            <person name="Bowser T.A."/>
            <person name="Graham I.A."/>
            <person name="Ye K."/>
        </authorList>
    </citation>
    <scope>NUCLEOTIDE SEQUENCE [LARGE SCALE GENOMIC DNA]</scope>
    <source>
        <strain evidence="5">cv. HN1</strain>
        <tissue evidence="4">Leaves</tissue>
    </source>
</reference>
<dbReference type="STRING" id="3469.A0A4Y7LC68"/>
<sequence>MVGALSVMGVVVDTKTRPCLCLDTLSSSAINMKSSAELGFYKKRSSSSSSGHLELSSSFVDAWHEWRLSAKLVSGFVNQHTRKHKKISRGLVISNNLGGQYEESFEDVKRQVLNYFTYKAVRTVLNQLYEMNPTNYRWFYDFVVDNKPGDGKRFLRILVKENIELAERVMVTRLHLYGKWIKKCDHAAMYEEISQENLELMRERLMETVIWPSDDTNTEKIG</sequence>
<gene>
    <name evidence="4" type="ORF">C5167_045849</name>
</gene>
<evidence type="ECO:0000256" key="3">
    <source>
        <dbReference type="ARBA" id="ARBA00023300"/>
    </source>
</evidence>
<evidence type="ECO:0000256" key="2">
    <source>
        <dbReference type="ARBA" id="ARBA00023186"/>
    </source>
</evidence>
<organism evidence="4 5">
    <name type="scientific">Papaver somniferum</name>
    <name type="common">Opium poppy</name>
    <dbReference type="NCBI Taxonomy" id="3469"/>
    <lineage>
        <taxon>Eukaryota</taxon>
        <taxon>Viridiplantae</taxon>
        <taxon>Streptophyta</taxon>
        <taxon>Embryophyta</taxon>
        <taxon>Tracheophyta</taxon>
        <taxon>Spermatophyta</taxon>
        <taxon>Magnoliopsida</taxon>
        <taxon>Ranunculales</taxon>
        <taxon>Papaveraceae</taxon>
        <taxon>Papaveroideae</taxon>
        <taxon>Papaver</taxon>
    </lineage>
</organism>
<keyword evidence="1" id="KW-0602">Photosynthesis</keyword>
<evidence type="ECO:0000256" key="1">
    <source>
        <dbReference type="ARBA" id="ARBA00022531"/>
    </source>
</evidence>
<dbReference type="OrthoDB" id="546456at2759"/>